<keyword evidence="4" id="KW-0255">Endonuclease</keyword>
<dbReference type="KEGG" id="baph:IX46_02110"/>
<dbReference type="AlphaFoldDB" id="A0A0M5JTD8"/>
<dbReference type="PANTHER" id="PTHR33607">
    <property type="entry name" value="ENDONUCLEASE-1"/>
    <property type="match status" value="1"/>
</dbReference>
<keyword evidence="3" id="KW-0378">Hydrolase</keyword>
<dbReference type="SUPFAM" id="SSF54060">
    <property type="entry name" value="His-Me finger endonucleases"/>
    <property type="match status" value="1"/>
</dbReference>
<reference evidence="4 5" key="1">
    <citation type="journal article" date="2015" name="J Genomics">
        <title>Whole Genome Sequence of the Soybean Aphid Endosymbiont Buchnera aphidicola and Genetic Differentiation among Biotype-Specific Strains.</title>
        <authorList>
            <person name="Cassone B.J."/>
            <person name="Wenger J.A."/>
            <person name="Michel A.P."/>
        </authorList>
    </citation>
    <scope>NUCLEOTIDE SEQUENCE [LARGE SCALE GENOMIC DNA]</scope>
    <source>
        <strain evidence="4 5">BAg</strain>
    </source>
</reference>
<dbReference type="InterPro" id="IPR007346">
    <property type="entry name" value="Endonuclease-I"/>
</dbReference>
<dbReference type="OrthoDB" id="9800417at2"/>
<dbReference type="PATRIC" id="fig|1265350.3.peg.400"/>
<dbReference type="RefSeq" id="WP_053940347.1">
    <property type="nucleotide sequence ID" value="NZ_CP009253.1"/>
</dbReference>
<dbReference type="GO" id="GO:0016787">
    <property type="term" value="F:hydrolase activity"/>
    <property type="evidence" value="ECO:0007669"/>
    <property type="project" value="UniProtKB-KW"/>
</dbReference>
<sequence length="236" mass="27994">MIKKIFLTLLSCCLFFIFVKKSEIKRSNIKNFQQAKILAIKVHKNAPGTFYCGCKIIWSKKKGTPNLSSCGYKIRKNVNRATRIEWEHVVPAWQFGHQQKCWKKGGRKKCIKSQNYRNIEFDLHNLQPSIGEINADRSNFMYSELNSQIKQYGKCSMKIDFKKKLVEPPKIARGAIARTYFYMSEIYNIKLSIKEKKLFKKWNHNFPVTKWECIRENLIFHIQGNHNNYVYKQCHK</sequence>
<dbReference type="PANTHER" id="PTHR33607:SF2">
    <property type="entry name" value="ENDONUCLEASE-1"/>
    <property type="match status" value="1"/>
</dbReference>
<name>A0A0M5JTD8_9GAMM</name>
<protein>
    <submittedName>
        <fullName evidence="4">DNA-specific endonuclease I</fullName>
    </submittedName>
</protein>
<evidence type="ECO:0000313" key="4">
    <source>
        <dbReference type="EMBL" id="ALD15345.1"/>
    </source>
</evidence>
<dbReference type="EMBL" id="CP009253">
    <property type="protein sequence ID" value="ALD15345.1"/>
    <property type="molecule type" value="Genomic_DNA"/>
</dbReference>
<organism evidence="4 5">
    <name type="scientific">Buchnera aphidicola</name>
    <name type="common">Aphis glycines</name>
    <dbReference type="NCBI Taxonomy" id="1265350"/>
    <lineage>
        <taxon>Bacteria</taxon>
        <taxon>Pseudomonadati</taxon>
        <taxon>Pseudomonadota</taxon>
        <taxon>Gammaproteobacteria</taxon>
        <taxon>Enterobacterales</taxon>
        <taxon>Erwiniaceae</taxon>
        <taxon>Buchnera</taxon>
    </lineage>
</organism>
<dbReference type="STRING" id="1265350.IX46_02110"/>
<evidence type="ECO:0000256" key="3">
    <source>
        <dbReference type="ARBA" id="ARBA00022801"/>
    </source>
</evidence>
<evidence type="ECO:0000313" key="5">
    <source>
        <dbReference type="Proteomes" id="UP000066321"/>
    </source>
</evidence>
<proteinExistence type="inferred from homology"/>
<dbReference type="GO" id="GO:0004519">
    <property type="term" value="F:endonuclease activity"/>
    <property type="evidence" value="ECO:0007669"/>
    <property type="project" value="UniProtKB-KW"/>
</dbReference>
<dbReference type="InterPro" id="IPR044925">
    <property type="entry name" value="His-Me_finger_sf"/>
</dbReference>
<comment type="similarity">
    <text evidence="1">Belongs to the EndA/NucM nuclease family.</text>
</comment>
<dbReference type="Pfam" id="PF04231">
    <property type="entry name" value="Endonuclease_1"/>
    <property type="match status" value="1"/>
</dbReference>
<evidence type="ECO:0000256" key="1">
    <source>
        <dbReference type="ARBA" id="ARBA00006429"/>
    </source>
</evidence>
<keyword evidence="2" id="KW-0540">Nuclease</keyword>
<evidence type="ECO:0000256" key="2">
    <source>
        <dbReference type="ARBA" id="ARBA00022722"/>
    </source>
</evidence>
<accession>A0A0M5JTD8</accession>
<dbReference type="Proteomes" id="UP000066321">
    <property type="component" value="Chromosome"/>
</dbReference>
<gene>
    <name evidence="4" type="ORF">IX46_02110</name>
</gene>